<dbReference type="EMBL" id="BAABGQ010000006">
    <property type="protein sequence ID" value="GAA4500107.1"/>
    <property type="molecule type" value="Genomic_DNA"/>
</dbReference>
<sequence>MRFVLPTLLLLGLGHCGFGQGTAPASEKKITMSFSGSPLEIPLIGLVYTLPQRPSLEDSLARRFYTRNRVKSVALVRLRPSGGAPDTVDYTEFDRAGYPVLMANPDFKQRQHLRYNRRHQLISLTKDAEPGFAWVVQTDFDPATQTTTTRVGPTPAALALFQKGHTTQHGATRDYETFLTAVPGLPAPPVSRVLLRTRKLGGDTTRTDVLGYEGEQVVQSESYYAIGRLHRQLESGTIVLPVAGRATRTLEGKFVPNQRSTFDAAGQLIRLQYLPKPPELTAKPVTQTSADGSGSLTIKASSDTLTTTYQRDADGQLLREAISGMSYAGFTKPASPPFTTYDYLPNGLRRSKTDSHGTRYEYRYTFY</sequence>
<keyword evidence="2" id="KW-1185">Reference proteome</keyword>
<proteinExistence type="predicted"/>
<dbReference type="Gene3D" id="2.180.10.10">
    <property type="entry name" value="RHS repeat-associated core"/>
    <property type="match status" value="1"/>
</dbReference>
<gene>
    <name evidence="1" type="ORF">GCM10023172_19840</name>
</gene>
<accession>A0ABP8QDD9</accession>
<organism evidence="1 2">
    <name type="scientific">Hymenobacter ginsengisoli</name>
    <dbReference type="NCBI Taxonomy" id="1051626"/>
    <lineage>
        <taxon>Bacteria</taxon>
        <taxon>Pseudomonadati</taxon>
        <taxon>Bacteroidota</taxon>
        <taxon>Cytophagia</taxon>
        <taxon>Cytophagales</taxon>
        <taxon>Hymenobacteraceae</taxon>
        <taxon>Hymenobacter</taxon>
    </lineage>
</organism>
<evidence type="ECO:0008006" key="3">
    <source>
        <dbReference type="Google" id="ProtNLM"/>
    </source>
</evidence>
<evidence type="ECO:0000313" key="2">
    <source>
        <dbReference type="Proteomes" id="UP001501243"/>
    </source>
</evidence>
<comment type="caution">
    <text evidence="1">The sequence shown here is derived from an EMBL/GenBank/DDBJ whole genome shotgun (WGS) entry which is preliminary data.</text>
</comment>
<evidence type="ECO:0000313" key="1">
    <source>
        <dbReference type="EMBL" id="GAA4500107.1"/>
    </source>
</evidence>
<dbReference type="Proteomes" id="UP001501243">
    <property type="component" value="Unassembled WGS sequence"/>
</dbReference>
<protein>
    <recommendedName>
        <fullName evidence="3">RHS repeat protein</fullName>
    </recommendedName>
</protein>
<name>A0ABP8QDD9_9BACT</name>
<reference evidence="2" key="1">
    <citation type="journal article" date="2019" name="Int. J. Syst. Evol. Microbiol.">
        <title>The Global Catalogue of Microorganisms (GCM) 10K type strain sequencing project: providing services to taxonomists for standard genome sequencing and annotation.</title>
        <authorList>
            <consortium name="The Broad Institute Genomics Platform"/>
            <consortium name="The Broad Institute Genome Sequencing Center for Infectious Disease"/>
            <person name="Wu L."/>
            <person name="Ma J."/>
        </authorList>
    </citation>
    <scope>NUCLEOTIDE SEQUENCE [LARGE SCALE GENOMIC DNA]</scope>
    <source>
        <strain evidence="2">JCM 17841</strain>
    </source>
</reference>
<dbReference type="RefSeq" id="WP_208131299.1">
    <property type="nucleotide sequence ID" value="NZ_BAABGQ010000006.1"/>
</dbReference>